<dbReference type="OrthoDB" id="3181909at2"/>
<dbReference type="Proteomes" id="UP000186132">
    <property type="component" value="Unassembled WGS sequence"/>
</dbReference>
<dbReference type="RefSeq" id="WP_073385199.1">
    <property type="nucleotide sequence ID" value="NZ_FQVU01000001.1"/>
</dbReference>
<dbReference type="InterPro" id="IPR029058">
    <property type="entry name" value="AB_hydrolase_fold"/>
</dbReference>
<name>A0A1M5CWB4_9ACTN</name>
<dbReference type="PANTHER" id="PTHR48081">
    <property type="entry name" value="AB HYDROLASE SUPERFAMILY PROTEIN C4A8.06C"/>
    <property type="match status" value="1"/>
</dbReference>
<sequence length="320" mass="33875">MAIPLKTAAFWAVYRVVGGSVMQQPADSVRKASDLRNRSLRLPGAKLIIGRADPSVSISQATYRTADGTEQGLRVYRPAGIAAGTVPPVVVNFHGGGWVSGSPEQSEWWCAGIAARTGAVVASVTYRLAPEHPFPTPVEDCYAATAWVAEHGAELGVDTSRLAVMGDSAGGNMAAVVSVMARDRGGPAIALQVLLYPSVDFVTEYPSKTENANAPVLSARDMDNVPRLYLQDADPKVPYASPLFADHHGLPPALIQTAEFDPLRDQGPAYAAALREAGVPVRLTNYVDAVHGYISLPNVVYAARQAQGEAAAALRDAFTR</sequence>
<evidence type="ECO:0000256" key="1">
    <source>
        <dbReference type="ARBA" id="ARBA00022801"/>
    </source>
</evidence>
<proteinExistence type="predicted"/>
<gene>
    <name evidence="3" type="ORF">SAMN05443575_0379</name>
</gene>
<keyword evidence="4" id="KW-1185">Reference proteome</keyword>
<dbReference type="EMBL" id="FQVU01000001">
    <property type="protein sequence ID" value="SHF59018.1"/>
    <property type="molecule type" value="Genomic_DNA"/>
</dbReference>
<dbReference type="Gene3D" id="3.40.50.1820">
    <property type="entry name" value="alpha/beta hydrolase"/>
    <property type="match status" value="1"/>
</dbReference>
<dbReference type="PANTHER" id="PTHR48081:SF8">
    <property type="entry name" value="ALPHA_BETA HYDROLASE FOLD-3 DOMAIN-CONTAINING PROTEIN-RELATED"/>
    <property type="match status" value="1"/>
</dbReference>
<dbReference type="STRING" id="1206085.SAMN05443575_0379"/>
<reference evidence="3 4" key="1">
    <citation type="submission" date="2016-11" db="EMBL/GenBank/DDBJ databases">
        <authorList>
            <person name="Jaros S."/>
            <person name="Januszkiewicz K."/>
            <person name="Wedrychowicz H."/>
        </authorList>
    </citation>
    <scope>NUCLEOTIDE SEQUENCE [LARGE SCALE GENOMIC DNA]</scope>
    <source>
        <strain evidence="3 4">DSM 45627</strain>
    </source>
</reference>
<dbReference type="GO" id="GO:0016787">
    <property type="term" value="F:hydrolase activity"/>
    <property type="evidence" value="ECO:0007669"/>
    <property type="project" value="UniProtKB-KW"/>
</dbReference>
<protein>
    <submittedName>
        <fullName evidence="3">Acetyl esterase</fullName>
    </submittedName>
</protein>
<accession>A0A1M5CWB4</accession>
<feature type="domain" description="Alpha/beta hydrolase fold-3" evidence="2">
    <location>
        <begin position="90"/>
        <end position="294"/>
    </location>
</feature>
<evidence type="ECO:0000313" key="3">
    <source>
        <dbReference type="EMBL" id="SHF59018.1"/>
    </source>
</evidence>
<evidence type="ECO:0000259" key="2">
    <source>
        <dbReference type="Pfam" id="PF07859"/>
    </source>
</evidence>
<organism evidence="3 4">
    <name type="scientific">Jatrophihabitans endophyticus</name>
    <dbReference type="NCBI Taxonomy" id="1206085"/>
    <lineage>
        <taxon>Bacteria</taxon>
        <taxon>Bacillati</taxon>
        <taxon>Actinomycetota</taxon>
        <taxon>Actinomycetes</taxon>
        <taxon>Jatrophihabitantales</taxon>
        <taxon>Jatrophihabitantaceae</taxon>
        <taxon>Jatrophihabitans</taxon>
    </lineage>
</organism>
<dbReference type="InterPro" id="IPR050300">
    <property type="entry name" value="GDXG_lipolytic_enzyme"/>
</dbReference>
<dbReference type="InterPro" id="IPR013094">
    <property type="entry name" value="AB_hydrolase_3"/>
</dbReference>
<dbReference type="Pfam" id="PF07859">
    <property type="entry name" value="Abhydrolase_3"/>
    <property type="match status" value="1"/>
</dbReference>
<keyword evidence="1" id="KW-0378">Hydrolase</keyword>
<dbReference type="AlphaFoldDB" id="A0A1M5CWB4"/>
<evidence type="ECO:0000313" key="4">
    <source>
        <dbReference type="Proteomes" id="UP000186132"/>
    </source>
</evidence>
<dbReference type="SUPFAM" id="SSF53474">
    <property type="entry name" value="alpha/beta-Hydrolases"/>
    <property type="match status" value="1"/>
</dbReference>